<proteinExistence type="predicted"/>
<organism evidence="1 2">
    <name type="scientific">Herpetosiphon gulosus</name>
    <dbReference type="NCBI Taxonomy" id="1973496"/>
    <lineage>
        <taxon>Bacteria</taxon>
        <taxon>Bacillati</taxon>
        <taxon>Chloroflexota</taxon>
        <taxon>Chloroflexia</taxon>
        <taxon>Herpetosiphonales</taxon>
        <taxon>Herpetosiphonaceae</taxon>
        <taxon>Herpetosiphon</taxon>
    </lineage>
</organism>
<dbReference type="Proteomes" id="UP001428290">
    <property type="component" value="Unassembled WGS sequence"/>
</dbReference>
<reference evidence="1 2" key="1">
    <citation type="submission" date="2024-02" db="EMBL/GenBank/DDBJ databases">
        <title>Herpetosiphon gulosus NBRC 112829.</title>
        <authorList>
            <person name="Ichikawa N."/>
            <person name="Katano-Makiyama Y."/>
            <person name="Hidaka K."/>
        </authorList>
    </citation>
    <scope>NUCLEOTIDE SEQUENCE [LARGE SCALE GENOMIC DNA]</scope>
    <source>
        <strain evidence="1 2">NBRC 112829</strain>
    </source>
</reference>
<dbReference type="RefSeq" id="WP_345720115.1">
    <property type="nucleotide sequence ID" value="NZ_BAABRU010000001.1"/>
</dbReference>
<keyword evidence="2" id="KW-1185">Reference proteome</keyword>
<evidence type="ECO:0008006" key="3">
    <source>
        <dbReference type="Google" id="ProtNLM"/>
    </source>
</evidence>
<protein>
    <recommendedName>
        <fullName evidence="3">Methyltransferase type 11 domain-containing protein</fullName>
    </recommendedName>
</protein>
<name>A0ABP9WTE1_9CHLR</name>
<dbReference type="InterPro" id="IPR029063">
    <property type="entry name" value="SAM-dependent_MTases_sf"/>
</dbReference>
<evidence type="ECO:0000313" key="1">
    <source>
        <dbReference type="EMBL" id="GAA5526471.1"/>
    </source>
</evidence>
<dbReference type="EMBL" id="BAABRU010000001">
    <property type="protein sequence ID" value="GAA5526471.1"/>
    <property type="molecule type" value="Genomic_DNA"/>
</dbReference>
<sequence>MGFETNTIRFLLEARSTGVQFKQSLTLGRQGMHLGVYDLQHVFAETGETLPTIVAQTLTRDAVDGEPMFAEPLLHYLGATTADSIDFSDYEAATILHDLNHPIPAELHGRFSCVIDGGTLEHIFNLPIALQNSLNLVAEGGHFLAITPCNNMAGHGFYQFSPELFWRILTPENGYQLEKMYVFEMYPHAPWYRVHDPKVVGGRVTLQNRRPAFLLVQAKRTSPTPIVQLKVQQSDYVSVWQAGVGAQRRSLIKRVAAPIRRRLPTKLKIGLRALSFRLKDALSLIRSPYRATYYDRYK</sequence>
<comment type="caution">
    <text evidence="1">The sequence shown here is derived from an EMBL/GenBank/DDBJ whole genome shotgun (WGS) entry which is preliminary data.</text>
</comment>
<gene>
    <name evidence="1" type="ORF">Hgul01_00243</name>
</gene>
<dbReference type="SUPFAM" id="SSF53335">
    <property type="entry name" value="S-adenosyl-L-methionine-dependent methyltransferases"/>
    <property type="match status" value="1"/>
</dbReference>
<evidence type="ECO:0000313" key="2">
    <source>
        <dbReference type="Proteomes" id="UP001428290"/>
    </source>
</evidence>
<accession>A0ABP9WTE1</accession>